<comment type="function">
    <text evidence="11">Channel that opens in response to stretch forces in the membrane lipid bilayer. May participate in the regulation of osmotic pressure changes within the cell.</text>
</comment>
<dbReference type="PROSITE" id="PS01327">
    <property type="entry name" value="MSCL"/>
    <property type="match status" value="1"/>
</dbReference>
<dbReference type="SUPFAM" id="SSF81330">
    <property type="entry name" value="Gated mechanosensitive channel"/>
    <property type="match status" value="1"/>
</dbReference>
<dbReference type="RefSeq" id="WP_019129686.1">
    <property type="nucleotide sequence ID" value="NZ_AP019735.1"/>
</dbReference>
<comment type="similarity">
    <text evidence="2 11">Belongs to the MscL family.</text>
</comment>
<comment type="subcellular location">
    <subcellularLocation>
        <location evidence="1 11">Cell membrane</location>
        <topology evidence="1 11">Multi-pass membrane protein</topology>
    </subcellularLocation>
</comment>
<dbReference type="InterPro" id="IPR001185">
    <property type="entry name" value="MS_channel"/>
</dbReference>
<dbReference type="STRING" id="1118061.GCA_000311925_00466"/>
<keyword evidence="6 11" id="KW-0812">Transmembrane</keyword>
<dbReference type="Pfam" id="PF01741">
    <property type="entry name" value="MscL"/>
    <property type="match status" value="1"/>
</dbReference>
<accession>A0A3D3YP18</accession>
<evidence type="ECO:0000256" key="2">
    <source>
        <dbReference type="ARBA" id="ARBA00007254"/>
    </source>
</evidence>
<evidence type="ECO:0000256" key="1">
    <source>
        <dbReference type="ARBA" id="ARBA00004651"/>
    </source>
</evidence>
<dbReference type="NCBIfam" id="TIGR00220">
    <property type="entry name" value="mscL"/>
    <property type="match status" value="1"/>
</dbReference>
<dbReference type="Proteomes" id="UP000318946">
    <property type="component" value="Chromosome"/>
</dbReference>
<gene>
    <name evidence="11 12" type="primary">mscL</name>
    <name evidence="12" type="ORF">A5CBH24_22160</name>
</gene>
<dbReference type="PANTHER" id="PTHR30266">
    <property type="entry name" value="MECHANOSENSITIVE CHANNEL MSCL"/>
    <property type="match status" value="1"/>
</dbReference>
<evidence type="ECO:0000256" key="5">
    <source>
        <dbReference type="ARBA" id="ARBA00022519"/>
    </source>
</evidence>
<protein>
    <recommendedName>
        <fullName evidence="11">Large-conductance mechanosensitive channel</fullName>
    </recommendedName>
</protein>
<evidence type="ECO:0000256" key="3">
    <source>
        <dbReference type="ARBA" id="ARBA00022448"/>
    </source>
</evidence>
<dbReference type="InterPro" id="IPR037673">
    <property type="entry name" value="MSC/AndL"/>
</dbReference>
<accession>A0A4Y1WUY7</accession>
<dbReference type="EMBL" id="AP019735">
    <property type="protein sequence ID" value="BBL04903.1"/>
    <property type="molecule type" value="Genomic_DNA"/>
</dbReference>
<evidence type="ECO:0000256" key="8">
    <source>
        <dbReference type="ARBA" id="ARBA00023065"/>
    </source>
</evidence>
<evidence type="ECO:0000256" key="6">
    <source>
        <dbReference type="ARBA" id="ARBA00022692"/>
    </source>
</evidence>
<evidence type="ECO:0000256" key="10">
    <source>
        <dbReference type="ARBA" id="ARBA00023303"/>
    </source>
</evidence>
<proteinExistence type="inferred from homology"/>
<dbReference type="GeneID" id="78342930"/>
<feature type="transmembrane region" description="Helical" evidence="11">
    <location>
        <begin position="20"/>
        <end position="41"/>
    </location>
</feature>
<dbReference type="NCBIfam" id="NF001843">
    <property type="entry name" value="PRK00567.1-4"/>
    <property type="match status" value="1"/>
</dbReference>
<dbReference type="Gene3D" id="1.10.1200.120">
    <property type="entry name" value="Large-conductance mechanosensitive channel, MscL, domain 1"/>
    <property type="match status" value="1"/>
</dbReference>
<dbReference type="AlphaFoldDB" id="A0A3D3YP18"/>
<keyword evidence="4 11" id="KW-1003">Cell membrane</keyword>
<evidence type="ECO:0000313" key="13">
    <source>
        <dbReference type="Proteomes" id="UP000318946"/>
    </source>
</evidence>
<evidence type="ECO:0000256" key="11">
    <source>
        <dbReference type="HAMAP-Rule" id="MF_00115"/>
    </source>
</evidence>
<keyword evidence="9 11" id="KW-0472">Membrane</keyword>
<dbReference type="GO" id="GO:0005886">
    <property type="term" value="C:plasma membrane"/>
    <property type="evidence" value="ECO:0007669"/>
    <property type="project" value="UniProtKB-SubCell"/>
</dbReference>
<dbReference type="PANTHER" id="PTHR30266:SF2">
    <property type="entry name" value="LARGE-CONDUCTANCE MECHANOSENSITIVE CHANNEL"/>
    <property type="match status" value="1"/>
</dbReference>
<name>A0A3D3YP18_9BACT</name>
<comment type="subunit">
    <text evidence="11">Homopentamer.</text>
</comment>
<dbReference type="InterPro" id="IPR036019">
    <property type="entry name" value="MscL_channel"/>
</dbReference>
<dbReference type="InterPro" id="IPR019823">
    <property type="entry name" value="Mechanosensitive_channel_CS"/>
</dbReference>
<keyword evidence="3 11" id="KW-0813">Transport</keyword>
<dbReference type="KEGG" id="acou:A5CBH24_22160"/>
<keyword evidence="7 11" id="KW-1133">Transmembrane helix</keyword>
<keyword evidence="8 11" id="KW-0406">Ion transport</keyword>
<dbReference type="GO" id="GO:0008381">
    <property type="term" value="F:mechanosensitive monoatomic ion channel activity"/>
    <property type="evidence" value="ECO:0007669"/>
    <property type="project" value="UniProtKB-UniRule"/>
</dbReference>
<keyword evidence="5" id="KW-0997">Cell inner membrane</keyword>
<organism evidence="12 13">
    <name type="scientific">Alistipes communis</name>
    <dbReference type="NCBI Taxonomy" id="2585118"/>
    <lineage>
        <taxon>Bacteria</taxon>
        <taxon>Pseudomonadati</taxon>
        <taxon>Bacteroidota</taxon>
        <taxon>Bacteroidia</taxon>
        <taxon>Bacteroidales</taxon>
        <taxon>Rikenellaceae</taxon>
        <taxon>Alistipes</taxon>
    </lineage>
</organism>
<evidence type="ECO:0000256" key="4">
    <source>
        <dbReference type="ARBA" id="ARBA00022475"/>
    </source>
</evidence>
<feature type="transmembrane region" description="Helical" evidence="11">
    <location>
        <begin position="103"/>
        <end position="121"/>
    </location>
</feature>
<reference evidence="13" key="1">
    <citation type="submission" date="2019-06" db="EMBL/GenBank/DDBJ databases">
        <title>Alistipes onderdonkii subsp. vulgaris subsp. nov., Alistipes dispar sp. nov. and Alistipes communis sp. nov., isolated from human faeces, and creation of Alistipes onderdonkii subsp. onderdonkii subsp. nov.</title>
        <authorList>
            <person name="Sakamoto M."/>
            <person name="Ikeyama N."/>
            <person name="Ogata Y."/>
            <person name="Suda W."/>
            <person name="Iino T."/>
            <person name="Hattori M."/>
            <person name="Ohkuma M."/>
        </authorList>
    </citation>
    <scope>NUCLEOTIDE SEQUENCE [LARGE SCALE GENOMIC DNA]</scope>
    <source>
        <strain evidence="13">5CBH24</strain>
    </source>
</reference>
<evidence type="ECO:0000256" key="9">
    <source>
        <dbReference type="ARBA" id="ARBA00023136"/>
    </source>
</evidence>
<evidence type="ECO:0000256" key="7">
    <source>
        <dbReference type="ARBA" id="ARBA00022989"/>
    </source>
</evidence>
<dbReference type="OrthoDB" id="9810350at2"/>
<accession>A0A4Y1XMG7</accession>
<keyword evidence="13" id="KW-1185">Reference proteome</keyword>
<evidence type="ECO:0000313" key="12">
    <source>
        <dbReference type="EMBL" id="BBL04903.1"/>
    </source>
</evidence>
<keyword evidence="10 11" id="KW-0407">Ion channel</keyword>
<dbReference type="HAMAP" id="MF_00115">
    <property type="entry name" value="MscL"/>
    <property type="match status" value="1"/>
</dbReference>
<sequence>MGFFKEFKEFAMKGNVMDMAVGVIIGGAFGKIVSSLVNDILMPPIGALLGNVNFTDLRLDISKIRDMSQAVGEVVNEVTPDGVNIAGKAAETLEPVYWNYGAFIQQCIDFTILALCVFLMVKLMNRLMKKKEEAPQPAPEPAPTKEELLLAEIRDLLKEKK</sequence>